<dbReference type="PANTHER" id="PTHR10353:SF36">
    <property type="entry name" value="LP05116P"/>
    <property type="match status" value="1"/>
</dbReference>
<dbReference type="PhylomeDB" id="A7RRX8"/>
<keyword evidence="11" id="KW-1185">Reference proteome</keyword>
<dbReference type="InterPro" id="IPR001360">
    <property type="entry name" value="Glyco_hydro_1"/>
</dbReference>
<dbReference type="PRINTS" id="PR00131">
    <property type="entry name" value="GLHYDRLASE1"/>
</dbReference>
<evidence type="ECO:0000256" key="5">
    <source>
        <dbReference type="ARBA" id="ARBA00023180"/>
    </source>
</evidence>
<dbReference type="GO" id="GO:0008422">
    <property type="term" value="F:beta-glucosidase activity"/>
    <property type="evidence" value="ECO:0000318"/>
    <property type="project" value="GO_Central"/>
</dbReference>
<dbReference type="OMA" id="IAHEINP"/>
<evidence type="ECO:0000256" key="8">
    <source>
        <dbReference type="RuleBase" id="RU003690"/>
    </source>
</evidence>
<comment type="subunit">
    <text evidence="2">Homodimer.</text>
</comment>
<evidence type="ECO:0000313" key="11">
    <source>
        <dbReference type="Proteomes" id="UP000001593"/>
    </source>
</evidence>
<dbReference type="FunFam" id="3.20.20.80:FF:000013">
    <property type="entry name" value="lactase-phlorizin hydrolase"/>
    <property type="match status" value="1"/>
</dbReference>
<proteinExistence type="inferred from homology"/>
<dbReference type="eggNOG" id="KOG0626">
    <property type="taxonomic scope" value="Eukaryota"/>
</dbReference>
<keyword evidence="6 9" id="KW-0326">Glycosidase</keyword>
<name>A7RRX8_NEMVE</name>
<dbReference type="InParanoid" id="A7RRX8"/>
<dbReference type="EC" id="3.2.1.21" evidence="3"/>
<dbReference type="STRING" id="45351.A7RRX8"/>
<evidence type="ECO:0000256" key="3">
    <source>
        <dbReference type="ARBA" id="ARBA00012744"/>
    </source>
</evidence>
<dbReference type="EMBL" id="DS469532">
    <property type="protein sequence ID" value="EDO45839.1"/>
    <property type="molecule type" value="Genomic_DNA"/>
</dbReference>
<gene>
    <name evidence="10" type="ORF">NEMVEDRAFT_v1g201226</name>
</gene>
<keyword evidence="5" id="KW-0325">Glycoprotein</keyword>
<dbReference type="OrthoDB" id="65569at2759"/>
<dbReference type="SUPFAM" id="SSF51445">
    <property type="entry name" value="(Trans)glycosidases"/>
    <property type="match status" value="1"/>
</dbReference>
<evidence type="ECO:0000256" key="1">
    <source>
        <dbReference type="ARBA" id="ARBA00010838"/>
    </source>
</evidence>
<reference evidence="10 11" key="1">
    <citation type="journal article" date="2007" name="Science">
        <title>Sea anemone genome reveals ancestral eumetazoan gene repertoire and genomic organization.</title>
        <authorList>
            <person name="Putnam N.H."/>
            <person name="Srivastava M."/>
            <person name="Hellsten U."/>
            <person name="Dirks B."/>
            <person name="Chapman J."/>
            <person name="Salamov A."/>
            <person name="Terry A."/>
            <person name="Shapiro H."/>
            <person name="Lindquist E."/>
            <person name="Kapitonov V.V."/>
            <person name="Jurka J."/>
            <person name="Genikhovich G."/>
            <person name="Grigoriev I.V."/>
            <person name="Lucas S.M."/>
            <person name="Steele R.E."/>
            <person name="Finnerty J.R."/>
            <person name="Technau U."/>
            <person name="Martindale M.Q."/>
            <person name="Rokhsar D.S."/>
        </authorList>
    </citation>
    <scope>NUCLEOTIDE SEQUENCE [LARGE SCALE GENOMIC DNA]</scope>
    <source>
        <strain evidence="11">CH2 X CH6</strain>
    </source>
</reference>
<keyword evidence="4 9" id="KW-0378">Hydrolase</keyword>
<sequence length="485" mass="55622">MDCFAEEGDFMKGQFPESFIWGVATAAHQIEGAWNEDGKGPNIWDAFSHKTGNIHNNENADIACDSYHKTDEDIQLLKSLGVSHYRFSISWARILPDGLLDVVNKSGVEYYNRVIDKLLAVNIQPVATLYHFDLPQALQDKGGWLNSRVIEWFAGYARVCFKLFGDRVRLWLTINEPHEEALNGYGYGNFAPGIKRLDTAPYQVVHNMLRAHASAWHIYDEEFRGSQHGKLSIVTNSQFYEPKSTKPYDVAAADRGLQWYLGWIAHPVVYGDYPEVMKQVVAEKSKKQGIPCRLPSFTAEEKTYIKGTIDFFALNFYSASLTEHIDIPMNSNENWNYITDQEIKTSRREHWIKGAPDWLYCTPFGLRKILNWIKGNYNNPEIIITENGFSCDGEEDLSGDAALEDTHRVNYLKGYLNQALKSVIKDGVQLTGYFLWSLMDNFEWDDGYKFRFGVHHVDFDDPHKHRTPKKSALVFKEIVANKGFI</sequence>
<feature type="active site" description="Nucleophile" evidence="7">
    <location>
        <position position="386"/>
    </location>
</feature>
<evidence type="ECO:0000313" key="10">
    <source>
        <dbReference type="EMBL" id="EDO45839.1"/>
    </source>
</evidence>
<dbReference type="InterPro" id="IPR033132">
    <property type="entry name" value="GH_1_N_CS"/>
</dbReference>
<dbReference type="InterPro" id="IPR018120">
    <property type="entry name" value="Glyco_hydro_1_AS"/>
</dbReference>
<evidence type="ECO:0000256" key="6">
    <source>
        <dbReference type="ARBA" id="ARBA00023295"/>
    </source>
</evidence>
<evidence type="ECO:0000256" key="9">
    <source>
        <dbReference type="RuleBase" id="RU004468"/>
    </source>
</evidence>
<evidence type="ECO:0000256" key="7">
    <source>
        <dbReference type="PROSITE-ProRule" id="PRU10055"/>
    </source>
</evidence>
<accession>A7RRX8</accession>
<dbReference type="SMR" id="A7RRX8"/>
<organism evidence="10 11">
    <name type="scientific">Nematostella vectensis</name>
    <name type="common">Starlet sea anemone</name>
    <dbReference type="NCBI Taxonomy" id="45351"/>
    <lineage>
        <taxon>Eukaryota</taxon>
        <taxon>Metazoa</taxon>
        <taxon>Cnidaria</taxon>
        <taxon>Anthozoa</taxon>
        <taxon>Hexacorallia</taxon>
        <taxon>Actiniaria</taxon>
        <taxon>Edwardsiidae</taxon>
        <taxon>Nematostella</taxon>
    </lineage>
</organism>
<dbReference type="Gene3D" id="3.20.20.80">
    <property type="entry name" value="Glycosidases"/>
    <property type="match status" value="1"/>
</dbReference>
<dbReference type="GO" id="GO:0005975">
    <property type="term" value="P:carbohydrate metabolic process"/>
    <property type="evidence" value="ECO:0007669"/>
    <property type="project" value="InterPro"/>
</dbReference>
<dbReference type="PANTHER" id="PTHR10353">
    <property type="entry name" value="GLYCOSYL HYDROLASE"/>
    <property type="match status" value="1"/>
</dbReference>
<evidence type="ECO:0000256" key="2">
    <source>
        <dbReference type="ARBA" id="ARBA00011738"/>
    </source>
</evidence>
<dbReference type="KEGG" id="nve:5517918"/>
<dbReference type="HOGENOM" id="CLU_001859_1_3_1"/>
<dbReference type="AlphaFoldDB" id="A7RRX8"/>
<dbReference type="Pfam" id="PF00232">
    <property type="entry name" value="Glyco_hydro_1"/>
    <property type="match status" value="1"/>
</dbReference>
<dbReference type="Proteomes" id="UP000001593">
    <property type="component" value="Unassembled WGS sequence"/>
</dbReference>
<dbReference type="PROSITE" id="PS00572">
    <property type="entry name" value="GLYCOSYL_HYDROL_F1_1"/>
    <property type="match status" value="1"/>
</dbReference>
<protein>
    <recommendedName>
        <fullName evidence="3">beta-glucosidase</fullName>
        <ecNumber evidence="3">3.2.1.21</ecNumber>
    </recommendedName>
</protein>
<comment type="similarity">
    <text evidence="1 8">Belongs to the glycosyl hydrolase 1 family.</text>
</comment>
<dbReference type="InterPro" id="IPR017853">
    <property type="entry name" value="GH"/>
</dbReference>
<dbReference type="PROSITE" id="PS00653">
    <property type="entry name" value="GLYCOSYL_HYDROL_F1_2"/>
    <property type="match status" value="1"/>
</dbReference>
<evidence type="ECO:0000256" key="4">
    <source>
        <dbReference type="ARBA" id="ARBA00022801"/>
    </source>
</evidence>